<dbReference type="RefSeq" id="WP_338604282.1">
    <property type="nucleotide sequence ID" value="NZ_AP028679.1"/>
</dbReference>
<evidence type="ECO:0000313" key="6">
    <source>
        <dbReference type="Proteomes" id="UP001366166"/>
    </source>
</evidence>
<keyword evidence="2" id="KW-0472">Membrane</keyword>
<accession>A0AAU9E7D1</accession>
<dbReference type="Pfam" id="PF20125">
    <property type="entry name" value="DUF6515"/>
    <property type="match status" value="1"/>
</dbReference>
<feature type="signal peptide" evidence="3">
    <location>
        <begin position="1"/>
        <end position="36"/>
    </location>
</feature>
<keyword evidence="3" id="KW-0732">Signal</keyword>
<dbReference type="SMART" id="SM00287">
    <property type="entry name" value="SH3b"/>
    <property type="match status" value="1"/>
</dbReference>
<dbReference type="InterPro" id="IPR003646">
    <property type="entry name" value="SH3-like_bac-type"/>
</dbReference>
<evidence type="ECO:0000256" key="3">
    <source>
        <dbReference type="SAM" id="SignalP"/>
    </source>
</evidence>
<evidence type="ECO:0000256" key="1">
    <source>
        <dbReference type="SAM" id="MobiDB-lite"/>
    </source>
</evidence>
<keyword evidence="2" id="KW-0812">Transmembrane</keyword>
<dbReference type="KEGG" id="dmp:FAK_01170"/>
<gene>
    <name evidence="5" type="ORF">FAK_01170</name>
</gene>
<feature type="compositionally biased region" description="Basic and acidic residues" evidence="1">
    <location>
        <begin position="52"/>
        <end position="61"/>
    </location>
</feature>
<feature type="region of interest" description="Disordered" evidence="1">
    <location>
        <begin position="42"/>
        <end position="139"/>
    </location>
</feature>
<sequence length="321" mass="35198">MQTMLSTKRSGTWRWAGKLCCLALAATLALPPVALARDYQGEQGYESQGKPQESKGHKGEGHQQQQYQGKPSHNQKGSPQQYQGKPNYDQKGSPQQYQGKPGYNQKGAPPQYQGKPGYNPKQKYPQGHNYQRPPQNKQYKSYYGNHPRVVPKMPPKHTTYVYKGNRYYYYGGRYYRPYRGGGYVVVRPPVGFYVPILPLGFVTLLVAGITYYTFAGIYYRASSGGYVVVNAPAGAVVSSPAAPAIGAPSAPIGQAVVMAPLLNVRTGPGMNYPVVTTVMQGYSINVYGSAPDWLYVQAPNGQFGWVAQGYTNYNPGPVPSG</sequence>
<name>A0AAU9E7D1_9BACT</name>
<dbReference type="AlphaFoldDB" id="A0AAU9E7D1"/>
<dbReference type="Proteomes" id="UP001366166">
    <property type="component" value="Chromosome"/>
</dbReference>
<reference evidence="6" key="1">
    <citation type="journal article" date="2023" name="Arch. Microbiol.">
        <title>Desulfoferula mesophilus gen. nov. sp. nov., a mesophilic sulfate-reducing bacterium isolated from a brackish lake sediment.</title>
        <authorList>
            <person name="Watanabe T."/>
            <person name="Yabe T."/>
            <person name="Tsuji J.M."/>
            <person name="Fukui M."/>
        </authorList>
    </citation>
    <scope>NUCLEOTIDE SEQUENCE [LARGE SCALE GENOMIC DNA]</scope>
    <source>
        <strain evidence="6">12FAK</strain>
    </source>
</reference>
<dbReference type="Pfam" id="PF08239">
    <property type="entry name" value="SH3_3"/>
    <property type="match status" value="1"/>
</dbReference>
<proteinExistence type="predicted"/>
<keyword evidence="2" id="KW-1133">Transmembrane helix</keyword>
<feature type="transmembrane region" description="Helical" evidence="2">
    <location>
        <begin position="192"/>
        <end position="214"/>
    </location>
</feature>
<dbReference type="EMBL" id="AP028679">
    <property type="protein sequence ID" value="BEQ13051.1"/>
    <property type="molecule type" value="Genomic_DNA"/>
</dbReference>
<dbReference type="Gene3D" id="2.30.30.40">
    <property type="entry name" value="SH3 Domains"/>
    <property type="match status" value="1"/>
</dbReference>
<feature type="chain" id="PRO_5043840757" description="SH3b domain-containing protein" evidence="3">
    <location>
        <begin position="37"/>
        <end position="321"/>
    </location>
</feature>
<feature type="domain" description="SH3b" evidence="4">
    <location>
        <begin position="252"/>
        <end position="315"/>
    </location>
</feature>
<feature type="compositionally biased region" description="Polar residues" evidence="1">
    <location>
        <begin position="71"/>
        <end position="98"/>
    </location>
</feature>
<feature type="compositionally biased region" description="Polar residues" evidence="1">
    <location>
        <begin position="128"/>
        <end position="139"/>
    </location>
</feature>
<dbReference type="PROSITE" id="PS51781">
    <property type="entry name" value="SH3B"/>
    <property type="match status" value="1"/>
</dbReference>
<keyword evidence="6" id="KW-1185">Reference proteome</keyword>
<evidence type="ECO:0000313" key="5">
    <source>
        <dbReference type="EMBL" id="BEQ13051.1"/>
    </source>
</evidence>
<protein>
    <recommendedName>
        <fullName evidence="4">SH3b domain-containing protein</fullName>
    </recommendedName>
</protein>
<evidence type="ECO:0000256" key="2">
    <source>
        <dbReference type="SAM" id="Phobius"/>
    </source>
</evidence>
<dbReference type="InterPro" id="IPR045398">
    <property type="entry name" value="DUF6515"/>
</dbReference>
<organism evidence="5 6">
    <name type="scientific">Desulfoferula mesophila</name>
    <dbReference type="NCBI Taxonomy" id="3058419"/>
    <lineage>
        <taxon>Bacteria</taxon>
        <taxon>Pseudomonadati</taxon>
        <taxon>Thermodesulfobacteriota</taxon>
        <taxon>Desulfarculia</taxon>
        <taxon>Desulfarculales</taxon>
        <taxon>Desulfarculaceae</taxon>
        <taxon>Desulfoferula</taxon>
    </lineage>
</organism>
<evidence type="ECO:0000259" key="4">
    <source>
        <dbReference type="PROSITE" id="PS51781"/>
    </source>
</evidence>